<proteinExistence type="predicted"/>
<accession>A0A1X7GP23</accession>
<dbReference type="Pfam" id="PF10076">
    <property type="entry name" value="Phage_Mu_Gp48"/>
    <property type="match status" value="1"/>
</dbReference>
<dbReference type="RefSeq" id="WP_208917921.1">
    <property type="nucleotide sequence ID" value="NZ_LT840184.1"/>
</dbReference>
<organism evidence="1 2">
    <name type="scientific">Paenibacillus uliginis N3/975</name>
    <dbReference type="NCBI Taxonomy" id="1313296"/>
    <lineage>
        <taxon>Bacteria</taxon>
        <taxon>Bacillati</taxon>
        <taxon>Bacillota</taxon>
        <taxon>Bacilli</taxon>
        <taxon>Bacillales</taxon>
        <taxon>Paenibacillaceae</taxon>
        <taxon>Paenibacillus</taxon>
    </lineage>
</organism>
<dbReference type="Proteomes" id="UP000192940">
    <property type="component" value="Chromosome I"/>
</dbReference>
<dbReference type="InterPro" id="IPR018755">
    <property type="entry name" value="Phage_Mu_Gp48"/>
</dbReference>
<sequence length="185" mass="20985">MSKTEAWLSYLPSYYQEITEMKSIASAKGAELDNLADRLEDMLDQHYPETATWTLSRYEQDLSIPTNLSKPVEQRRSVIISKMRGSGKVSGSMLKNVAQAFEGGRIDVSVSPAEYKIIITFIDTLGIPENLDDLEKALDDIKPAHMALDYEFRFLLVKDINNVMTFNQLKELPFNKLAFRRTGGL</sequence>
<dbReference type="STRING" id="1313296.SAMN05661091_0875"/>
<evidence type="ECO:0000313" key="1">
    <source>
        <dbReference type="EMBL" id="SMF72492.1"/>
    </source>
</evidence>
<dbReference type="AlphaFoldDB" id="A0A1X7GP23"/>
<evidence type="ECO:0000313" key="2">
    <source>
        <dbReference type="Proteomes" id="UP000192940"/>
    </source>
</evidence>
<reference evidence="2" key="1">
    <citation type="submission" date="2017-04" db="EMBL/GenBank/DDBJ databases">
        <authorList>
            <person name="Varghese N."/>
            <person name="Submissions S."/>
        </authorList>
    </citation>
    <scope>NUCLEOTIDE SEQUENCE [LARGE SCALE GENOMIC DNA]</scope>
    <source>
        <strain evidence="2">N3/975</strain>
    </source>
</reference>
<gene>
    <name evidence="1" type="ORF">SAMN05661091_0875</name>
</gene>
<name>A0A1X7GP23_9BACL</name>
<dbReference type="EMBL" id="LT840184">
    <property type="protein sequence ID" value="SMF72492.1"/>
    <property type="molecule type" value="Genomic_DNA"/>
</dbReference>
<keyword evidence="2" id="KW-1185">Reference proteome</keyword>
<protein>
    <submittedName>
        <fullName evidence="1">Uncharacterized protein</fullName>
    </submittedName>
</protein>